<evidence type="ECO:0000256" key="4">
    <source>
        <dbReference type="ARBA" id="ARBA00022679"/>
    </source>
</evidence>
<evidence type="ECO:0000256" key="8">
    <source>
        <dbReference type="ARBA" id="ARBA00048449"/>
    </source>
</evidence>
<comment type="subcellular location">
    <subcellularLocation>
        <location evidence="9">Cytoplasm</location>
    </subcellularLocation>
</comment>
<dbReference type="PANTHER" id="PTHR42684">
    <property type="entry name" value="ADENOSYLMETHIONINE-8-AMINO-7-OXONONANOATE AMINOTRANSFERASE"/>
    <property type="match status" value="1"/>
</dbReference>
<proteinExistence type="inferred from homology"/>
<dbReference type="RefSeq" id="WP_394821129.1">
    <property type="nucleotide sequence ID" value="NZ_CP089984.1"/>
</dbReference>
<comment type="catalytic activity">
    <reaction evidence="8 9">
        <text>(8S)-8-amino-7-oxononanoate + S-adenosyl-L-methionine = S-adenosyl-4-methylsulfanyl-2-oxobutanoate + (7R,8S)-7,8-diammoniononanoate</text>
        <dbReference type="Rhea" id="RHEA:16861"/>
        <dbReference type="ChEBI" id="CHEBI:16490"/>
        <dbReference type="ChEBI" id="CHEBI:59789"/>
        <dbReference type="ChEBI" id="CHEBI:149468"/>
        <dbReference type="ChEBI" id="CHEBI:149469"/>
        <dbReference type="EC" id="2.6.1.62"/>
    </reaction>
</comment>
<dbReference type="HAMAP" id="MF_00834">
    <property type="entry name" value="BioA"/>
    <property type="match status" value="1"/>
</dbReference>
<comment type="function">
    <text evidence="9">Catalyzes the transfer of the alpha-amino group from S-adenosyl-L-methionine (SAM) to 7-keto-8-aminopelargonic acid (KAPA) to form 7,8-diaminopelargonic acid (DAPA). It is the only aminotransferase known to utilize SAM as an amino donor.</text>
</comment>
<feature type="binding site" evidence="9">
    <location>
        <position position="150"/>
    </location>
    <ligand>
        <name>substrate</name>
    </ligand>
</feature>
<feature type="binding site" evidence="9">
    <location>
        <begin position="117"/>
        <end position="118"/>
    </location>
    <ligand>
        <name>pyridoxal 5'-phosphate</name>
        <dbReference type="ChEBI" id="CHEBI:597326"/>
    </ligand>
</feature>
<dbReference type="InterPro" id="IPR005815">
    <property type="entry name" value="BioA"/>
</dbReference>
<dbReference type="NCBIfam" id="TIGR00508">
    <property type="entry name" value="bioA"/>
    <property type="match status" value="1"/>
</dbReference>
<evidence type="ECO:0000313" key="10">
    <source>
        <dbReference type="EMBL" id="WXB11509.1"/>
    </source>
</evidence>
<comment type="similarity">
    <text evidence="9">Belongs to the class-III pyridoxal-phosphate-dependent aminotransferase family. BioA subfamily.</text>
</comment>
<evidence type="ECO:0000256" key="2">
    <source>
        <dbReference type="ARBA" id="ARBA00005063"/>
    </source>
</evidence>
<keyword evidence="11" id="KW-1185">Reference proteome</keyword>
<feature type="binding site" evidence="9">
    <location>
        <position position="400"/>
    </location>
    <ligand>
        <name>substrate</name>
    </ligand>
</feature>
<keyword evidence="7 9" id="KW-0663">Pyridoxal phosphate</keyword>
<protein>
    <recommendedName>
        <fullName evidence="9">Adenosylmethionine-8-amino-7-oxononanoate aminotransferase</fullName>
        <ecNumber evidence="9">2.6.1.62</ecNumber>
    </recommendedName>
    <alternativeName>
        <fullName evidence="9">7,8-diamino-pelargonic acid aminotransferase</fullName>
        <shortName evidence="9">DAPA AT</shortName>
        <shortName evidence="9">DAPA aminotransferase</shortName>
    </alternativeName>
    <alternativeName>
        <fullName evidence="9">7,8-diaminononanoate synthase</fullName>
        <shortName evidence="9">DANS</shortName>
    </alternativeName>
    <alternativeName>
        <fullName evidence="9">Diaminopelargonic acid synthase</fullName>
    </alternativeName>
</protein>
<reference evidence="10 11" key="1">
    <citation type="submission" date="2021-12" db="EMBL/GenBank/DDBJ databases">
        <title>Discovery of the Pendulisporaceae a myxobacterial family with distinct sporulation behavior and unique specialized metabolism.</title>
        <authorList>
            <person name="Garcia R."/>
            <person name="Popoff A."/>
            <person name="Bader C.D."/>
            <person name="Loehr J."/>
            <person name="Walesch S."/>
            <person name="Walt C."/>
            <person name="Boldt J."/>
            <person name="Bunk B."/>
            <person name="Haeckl F.J.F.P.J."/>
            <person name="Gunesch A.P."/>
            <person name="Birkelbach J."/>
            <person name="Nuebel U."/>
            <person name="Pietschmann T."/>
            <person name="Bach T."/>
            <person name="Mueller R."/>
        </authorList>
    </citation>
    <scope>NUCLEOTIDE SEQUENCE [LARGE SCALE GENOMIC DNA]</scope>
    <source>
        <strain evidence="10 11">MSr11954</strain>
    </source>
</reference>
<dbReference type="InterPro" id="IPR049704">
    <property type="entry name" value="Aminotrans_3_PPA_site"/>
</dbReference>
<feature type="modified residue" description="N6-(pyridoxal phosphate)lysine" evidence="9">
    <location>
        <position position="275"/>
    </location>
</feature>
<evidence type="ECO:0000256" key="3">
    <source>
        <dbReference type="ARBA" id="ARBA00022576"/>
    </source>
</evidence>
<sequence>MTRDEIVQTDKAYVWHPYTAMDEYIDNVDPFVIARAQGAWLEDVDGRRYLDGNSSWYVAVLGHAHPRLVDVLKRQADSSFLHCSLAGTTHAPAALLAEELVAIAPRGLTRVFYTDNGSGSVEVALRMALQMHAQTGAPKKRKVLVLEGAYHGDTLGAASLGGIEVFRRVVGEIGLTCLRVPFPEPDAYARAFEALGRLLREGADETAAIVIEPMLQASAGMRNYDAKFLVELRALADRHDVLLVADEVFTGYGRTGTMWAMEHAGVAPDIMCLGKAFASLLPMGATLATERVFDGFRGSKDRALFYGHTFCGHPLGAALAREVLAIFRDEQLIARGHEKALLIERAFARIAELPGVARVRNLGMVGAADLAVGGSAGGGYLGKLGWRVYEEARRRGAYLRPLGDTVYVTPPLTIPNDELAQLLDIVHGSIEAVMRAAT</sequence>
<dbReference type="EMBL" id="CP089984">
    <property type="protein sequence ID" value="WXB11509.1"/>
    <property type="molecule type" value="Genomic_DNA"/>
</dbReference>
<dbReference type="Gene3D" id="3.90.1150.10">
    <property type="entry name" value="Aspartate Aminotransferase, domain 1"/>
    <property type="match status" value="1"/>
</dbReference>
<dbReference type="CDD" id="cd00610">
    <property type="entry name" value="OAT_like"/>
    <property type="match status" value="1"/>
</dbReference>
<dbReference type="Pfam" id="PF00202">
    <property type="entry name" value="Aminotran_3"/>
    <property type="match status" value="1"/>
</dbReference>
<feature type="binding site" evidence="9">
    <location>
        <position position="275"/>
    </location>
    <ligand>
        <name>substrate</name>
    </ligand>
</feature>
<keyword evidence="3 9" id="KW-0032">Aminotransferase</keyword>
<dbReference type="GO" id="GO:0004015">
    <property type="term" value="F:adenosylmethionine-8-amino-7-oxononanoate transaminase activity"/>
    <property type="evidence" value="ECO:0007669"/>
    <property type="project" value="UniProtKB-EC"/>
</dbReference>
<dbReference type="Gene3D" id="3.40.640.10">
    <property type="entry name" value="Type I PLP-dependent aspartate aminotransferase-like (Major domain)"/>
    <property type="match status" value="1"/>
</dbReference>
<dbReference type="InterPro" id="IPR015424">
    <property type="entry name" value="PyrdxlP-dep_Trfase"/>
</dbReference>
<evidence type="ECO:0000256" key="5">
    <source>
        <dbReference type="ARBA" id="ARBA00022691"/>
    </source>
</evidence>
<dbReference type="SUPFAM" id="SSF53383">
    <property type="entry name" value="PLP-dependent transferases"/>
    <property type="match status" value="1"/>
</dbReference>
<dbReference type="InterPro" id="IPR015421">
    <property type="entry name" value="PyrdxlP-dep_Trfase_major"/>
</dbReference>
<organism evidence="10 11">
    <name type="scientific">Pendulispora albinea</name>
    <dbReference type="NCBI Taxonomy" id="2741071"/>
    <lineage>
        <taxon>Bacteria</taxon>
        <taxon>Pseudomonadati</taxon>
        <taxon>Myxococcota</taxon>
        <taxon>Myxococcia</taxon>
        <taxon>Myxococcales</taxon>
        <taxon>Sorangiineae</taxon>
        <taxon>Pendulisporaceae</taxon>
        <taxon>Pendulispora</taxon>
    </lineage>
</organism>
<feature type="binding site" evidence="9">
    <location>
        <begin position="308"/>
        <end position="309"/>
    </location>
    <ligand>
        <name>pyridoxal 5'-phosphate</name>
        <dbReference type="ChEBI" id="CHEBI:597326"/>
    </ligand>
</feature>
<gene>
    <name evidence="9 10" type="primary">bioA</name>
    <name evidence="10" type="ORF">LZC94_27040</name>
</gene>
<keyword evidence="6 9" id="KW-0093">Biotin biosynthesis</keyword>
<dbReference type="InterPro" id="IPR015422">
    <property type="entry name" value="PyrdxlP-dep_Trfase_small"/>
</dbReference>
<feature type="site" description="Participates in the substrate recognition with KAPA and in a stacking interaction with the adenine ring of SAM" evidence="9">
    <location>
        <position position="18"/>
    </location>
</feature>
<comment type="pathway">
    <text evidence="2 9">Cofactor biosynthesis; biotin biosynthesis; 7,8-diaminononanoate from 8-amino-7-oxononanoate (SAM route): step 1/1.</text>
</comment>
<evidence type="ECO:0000256" key="1">
    <source>
        <dbReference type="ARBA" id="ARBA00001933"/>
    </source>
</evidence>
<dbReference type="PANTHER" id="PTHR42684:SF3">
    <property type="entry name" value="ADENOSYLMETHIONINE-8-AMINO-7-OXONONANOATE AMINOTRANSFERASE"/>
    <property type="match status" value="1"/>
</dbReference>
<dbReference type="PROSITE" id="PS00600">
    <property type="entry name" value="AA_TRANSFER_CLASS_3"/>
    <property type="match status" value="1"/>
</dbReference>
<comment type="cofactor">
    <cofactor evidence="1 9">
        <name>pyridoxal 5'-phosphate</name>
        <dbReference type="ChEBI" id="CHEBI:597326"/>
    </cofactor>
</comment>
<feature type="binding site" evidence="9">
    <location>
        <position position="56"/>
    </location>
    <ligand>
        <name>substrate</name>
    </ligand>
</feature>
<name>A0ABZ2LKN1_9BACT</name>
<feature type="binding site" evidence="9">
    <location>
        <position position="307"/>
    </location>
    <ligand>
        <name>substrate</name>
    </ligand>
</feature>
<evidence type="ECO:0000256" key="9">
    <source>
        <dbReference type="HAMAP-Rule" id="MF_00834"/>
    </source>
</evidence>
<dbReference type="InterPro" id="IPR005814">
    <property type="entry name" value="Aminotrans_3"/>
</dbReference>
<dbReference type="Proteomes" id="UP001370348">
    <property type="component" value="Chromosome"/>
</dbReference>
<keyword evidence="5 9" id="KW-0949">S-adenosyl-L-methionine</keyword>
<evidence type="ECO:0000256" key="6">
    <source>
        <dbReference type="ARBA" id="ARBA00022756"/>
    </source>
</evidence>
<comment type="subunit">
    <text evidence="9">Homodimer.</text>
</comment>
<accession>A0ABZ2LKN1</accession>
<evidence type="ECO:0000256" key="7">
    <source>
        <dbReference type="ARBA" id="ARBA00022898"/>
    </source>
</evidence>
<keyword evidence="9" id="KW-0963">Cytoplasm</keyword>
<dbReference type="EC" id="2.6.1.62" evidence="9"/>
<evidence type="ECO:0000313" key="11">
    <source>
        <dbReference type="Proteomes" id="UP001370348"/>
    </source>
</evidence>
<feature type="binding site" evidence="9">
    <location>
        <position position="246"/>
    </location>
    <ligand>
        <name>pyridoxal 5'-phosphate</name>
        <dbReference type="ChEBI" id="CHEBI:597326"/>
    </ligand>
</feature>
<keyword evidence="4 9" id="KW-0808">Transferase</keyword>